<keyword evidence="1" id="KW-1185">Reference proteome</keyword>
<proteinExistence type="predicted"/>
<reference evidence="1" key="1">
    <citation type="submission" date="2014-07" db="EMBL/GenBank/DDBJ databases">
        <authorList>
            <person name="Martin A.A"/>
            <person name="De Silva N."/>
        </authorList>
    </citation>
    <scope>NUCLEOTIDE SEQUENCE</scope>
</reference>
<dbReference type="AlphaFoldDB" id="A0A0K0G2R8"/>
<accession>A0A0K0G2R8</accession>
<evidence type="ECO:0000313" key="2">
    <source>
        <dbReference type="WBParaSite" id="SVE_1901800.1"/>
    </source>
</evidence>
<organism evidence="1 2">
    <name type="scientific">Strongyloides venezuelensis</name>
    <name type="common">Threadworm</name>
    <dbReference type="NCBI Taxonomy" id="75913"/>
    <lineage>
        <taxon>Eukaryota</taxon>
        <taxon>Metazoa</taxon>
        <taxon>Ecdysozoa</taxon>
        <taxon>Nematoda</taxon>
        <taxon>Chromadorea</taxon>
        <taxon>Rhabditida</taxon>
        <taxon>Tylenchina</taxon>
        <taxon>Panagrolaimomorpha</taxon>
        <taxon>Strongyloidoidea</taxon>
        <taxon>Strongyloididae</taxon>
        <taxon>Strongyloides</taxon>
    </lineage>
</organism>
<sequence length="208" mass="24648">MGNLAAVPPDTRNIFKARYIEVAKPKTYESTQESEDDINGRKKFDSLIRKFLRDIKLFRCKLIGQYDSKLYYKEMTFILRRRNHVNLKIVLTMGKYPKFEDEVNDWIKKIKRLSIQLDVQLDKHMTDDCCRCAPPCRDDVMESVRILLMCIQFPISNALRKLKAENGVVKFLREKYGITQCRVVPRRMAMFDRQGNRLGKKQFKLKDD</sequence>
<evidence type="ECO:0000313" key="1">
    <source>
        <dbReference type="Proteomes" id="UP000035680"/>
    </source>
</evidence>
<protein>
    <submittedName>
        <fullName evidence="2">Uncharacterized protein</fullName>
    </submittedName>
</protein>
<name>A0A0K0G2R8_STRVS</name>
<dbReference type="Proteomes" id="UP000035680">
    <property type="component" value="Unassembled WGS sequence"/>
</dbReference>
<reference evidence="2" key="2">
    <citation type="submission" date="2015-08" db="UniProtKB">
        <authorList>
            <consortium name="WormBaseParasite"/>
        </authorList>
    </citation>
    <scope>IDENTIFICATION</scope>
</reference>
<dbReference type="WBParaSite" id="SVE_1901800.1">
    <property type="protein sequence ID" value="SVE_1901800.1"/>
    <property type="gene ID" value="SVE_1901800"/>
</dbReference>